<reference evidence="1 2" key="1">
    <citation type="submission" date="2014-04" db="EMBL/GenBank/DDBJ databases">
        <authorList>
            <consortium name="DOE Joint Genome Institute"/>
            <person name="Kuo A."/>
            <person name="Kohler A."/>
            <person name="Jargeat P."/>
            <person name="Nagy L.G."/>
            <person name="Floudas D."/>
            <person name="Copeland A."/>
            <person name="Barry K.W."/>
            <person name="Cichocki N."/>
            <person name="Veneault-Fourrey C."/>
            <person name="LaButti K."/>
            <person name="Lindquist E.A."/>
            <person name="Lipzen A."/>
            <person name="Lundell T."/>
            <person name="Morin E."/>
            <person name="Murat C."/>
            <person name="Sun H."/>
            <person name="Tunlid A."/>
            <person name="Henrissat B."/>
            <person name="Grigoriev I.V."/>
            <person name="Hibbett D.S."/>
            <person name="Martin F."/>
            <person name="Nordberg H.P."/>
            <person name="Cantor M.N."/>
            <person name="Hua S.X."/>
        </authorList>
    </citation>
    <scope>NUCLEOTIDE SEQUENCE [LARGE SCALE GENOMIC DNA]</scope>
    <source>
        <strain evidence="1 2">Ve08.2h10</strain>
    </source>
</reference>
<reference evidence="2" key="2">
    <citation type="submission" date="2015-01" db="EMBL/GenBank/DDBJ databases">
        <title>Evolutionary Origins and Diversification of the Mycorrhizal Mutualists.</title>
        <authorList>
            <consortium name="DOE Joint Genome Institute"/>
            <consortium name="Mycorrhizal Genomics Consortium"/>
            <person name="Kohler A."/>
            <person name="Kuo A."/>
            <person name="Nagy L.G."/>
            <person name="Floudas D."/>
            <person name="Copeland A."/>
            <person name="Barry K.W."/>
            <person name="Cichocki N."/>
            <person name="Veneault-Fourrey C."/>
            <person name="LaButti K."/>
            <person name="Lindquist E.A."/>
            <person name="Lipzen A."/>
            <person name="Lundell T."/>
            <person name="Morin E."/>
            <person name="Murat C."/>
            <person name="Riley R."/>
            <person name="Ohm R."/>
            <person name="Sun H."/>
            <person name="Tunlid A."/>
            <person name="Henrissat B."/>
            <person name="Grigoriev I.V."/>
            <person name="Hibbett D.S."/>
            <person name="Martin F."/>
        </authorList>
    </citation>
    <scope>NUCLEOTIDE SEQUENCE [LARGE SCALE GENOMIC DNA]</scope>
    <source>
        <strain evidence="2">Ve08.2h10</strain>
    </source>
</reference>
<evidence type="ECO:0000313" key="1">
    <source>
        <dbReference type="EMBL" id="KIK93382.1"/>
    </source>
</evidence>
<dbReference type="STRING" id="930991.A0A0D0D8U0"/>
<protein>
    <recommendedName>
        <fullName evidence="3">Prolyl 4-hydroxylase alpha subunit Fe(2+) 2OG dioxygenase domain-containing protein</fullName>
    </recommendedName>
</protein>
<dbReference type="Proteomes" id="UP000054538">
    <property type="component" value="Unassembled WGS sequence"/>
</dbReference>
<evidence type="ECO:0008006" key="3">
    <source>
        <dbReference type="Google" id="ProtNLM"/>
    </source>
</evidence>
<gene>
    <name evidence="1" type="ORF">PAXRUDRAFT_788435</name>
</gene>
<dbReference type="OrthoDB" id="27483at2759"/>
<sequence length="188" mass="21535">MQTSDFWSEWRERPRRDIGKQERWISVHHCFLHSFQASQSGDPGPNFLMIFTRDCGAEMKLYKLSVYGSGLHPRGCVNGWVAGHRPAHSTRGWWYCAEVEWPIDFADKFAAATEPSICFIAFFGDVEHEVLLVTSGYRAMLTYYKTPHATSSHFASPVHQRLKEALVELVDDKIQLPNGGYLEFGLQH</sequence>
<dbReference type="HOGENOM" id="CLU_1441486_0_0_1"/>
<evidence type="ECO:0000313" key="2">
    <source>
        <dbReference type="Proteomes" id="UP000054538"/>
    </source>
</evidence>
<dbReference type="AlphaFoldDB" id="A0A0D0D8U0"/>
<name>A0A0D0D8U0_9AGAM</name>
<dbReference type="InParanoid" id="A0A0D0D8U0"/>
<dbReference type="EMBL" id="KN825189">
    <property type="protein sequence ID" value="KIK93382.1"/>
    <property type="molecule type" value="Genomic_DNA"/>
</dbReference>
<keyword evidence="2" id="KW-1185">Reference proteome</keyword>
<proteinExistence type="predicted"/>
<organism evidence="1 2">
    <name type="scientific">Paxillus rubicundulus Ve08.2h10</name>
    <dbReference type="NCBI Taxonomy" id="930991"/>
    <lineage>
        <taxon>Eukaryota</taxon>
        <taxon>Fungi</taxon>
        <taxon>Dikarya</taxon>
        <taxon>Basidiomycota</taxon>
        <taxon>Agaricomycotina</taxon>
        <taxon>Agaricomycetes</taxon>
        <taxon>Agaricomycetidae</taxon>
        <taxon>Boletales</taxon>
        <taxon>Paxilineae</taxon>
        <taxon>Paxillaceae</taxon>
        <taxon>Paxillus</taxon>
    </lineage>
</organism>
<accession>A0A0D0D8U0</accession>